<evidence type="ECO:0000313" key="1">
    <source>
        <dbReference type="EMBL" id="KAJ9052748.1"/>
    </source>
</evidence>
<sequence>MFIEALAKSMQPGFNHGIDPFGRQLGQASCSVGKFHFKSCLISSKTPRPLAKFDLFTDP</sequence>
<organism evidence="1 2">
    <name type="scientific">Entomophthora muscae</name>
    <dbReference type="NCBI Taxonomy" id="34485"/>
    <lineage>
        <taxon>Eukaryota</taxon>
        <taxon>Fungi</taxon>
        <taxon>Fungi incertae sedis</taxon>
        <taxon>Zoopagomycota</taxon>
        <taxon>Entomophthoromycotina</taxon>
        <taxon>Entomophthoromycetes</taxon>
        <taxon>Entomophthorales</taxon>
        <taxon>Entomophthoraceae</taxon>
        <taxon>Entomophthora</taxon>
    </lineage>
</organism>
<reference evidence="1" key="1">
    <citation type="submission" date="2022-04" db="EMBL/GenBank/DDBJ databases">
        <title>Genome of the entomopathogenic fungus Entomophthora muscae.</title>
        <authorList>
            <person name="Elya C."/>
            <person name="Lovett B.R."/>
            <person name="Lee E."/>
            <person name="Macias A.M."/>
            <person name="Hajek A.E."/>
            <person name="De Bivort B.L."/>
            <person name="Kasson M.T."/>
            <person name="De Fine Licht H.H."/>
            <person name="Stajich J.E."/>
        </authorList>
    </citation>
    <scope>NUCLEOTIDE SEQUENCE</scope>
    <source>
        <strain evidence="1">Berkeley</strain>
    </source>
</reference>
<dbReference type="Proteomes" id="UP001165960">
    <property type="component" value="Unassembled WGS sequence"/>
</dbReference>
<protein>
    <submittedName>
        <fullName evidence="1">Uncharacterized protein</fullName>
    </submittedName>
</protein>
<proteinExistence type="predicted"/>
<comment type="caution">
    <text evidence="1">The sequence shown here is derived from an EMBL/GenBank/DDBJ whole genome shotgun (WGS) entry which is preliminary data.</text>
</comment>
<accession>A0ACC2RRV0</accession>
<evidence type="ECO:0000313" key="2">
    <source>
        <dbReference type="Proteomes" id="UP001165960"/>
    </source>
</evidence>
<name>A0ACC2RRV0_9FUNG</name>
<dbReference type="EMBL" id="QTSX02006610">
    <property type="protein sequence ID" value="KAJ9052748.1"/>
    <property type="molecule type" value="Genomic_DNA"/>
</dbReference>
<keyword evidence="2" id="KW-1185">Reference proteome</keyword>
<gene>
    <name evidence="1" type="ORF">DSO57_1031111</name>
</gene>